<dbReference type="EMBL" id="MVGT01003964">
    <property type="protein sequence ID" value="OVA02132.1"/>
    <property type="molecule type" value="Genomic_DNA"/>
</dbReference>
<keyword evidence="2" id="KW-1185">Reference proteome</keyword>
<dbReference type="OMA" id="MWVIENT"/>
<dbReference type="InParanoid" id="A0A200PVA3"/>
<dbReference type="AlphaFoldDB" id="A0A200PVA3"/>
<name>A0A200PVA3_MACCD</name>
<sequence length="295" mass="33118">MRRSFGMRSGGMGGGGGVQEALRTITTTRPIINKPTNTFSNILSLSTSSSNTSPCSPTAATISATSSTRYSSSCSYLYDSDDHEWEWEFLDGREDEIANGFYYDSHIFGQIPSKDEVEHAVSALQQVPSAGSDLDWIEPALHVYNPRTLRSHGYKRVYDAFHLLQTEPTVQRMVVSLSTDKAVWDAVLNNEVVQELRESFYTDFMAYAAENEDEPWSSGEDLDSTQSILKWILEKTKEKVIELIEKITFLLNVVFQPQEKKTQAAEDMFGDTLRSSLLLSVLVLLIVVMTRAQRS</sequence>
<organism evidence="1 2">
    <name type="scientific">Macleaya cordata</name>
    <name type="common">Five-seeded plume-poppy</name>
    <name type="synonym">Bocconia cordata</name>
    <dbReference type="NCBI Taxonomy" id="56857"/>
    <lineage>
        <taxon>Eukaryota</taxon>
        <taxon>Viridiplantae</taxon>
        <taxon>Streptophyta</taxon>
        <taxon>Embryophyta</taxon>
        <taxon>Tracheophyta</taxon>
        <taxon>Spermatophyta</taxon>
        <taxon>Magnoliopsida</taxon>
        <taxon>Ranunculales</taxon>
        <taxon>Papaveraceae</taxon>
        <taxon>Papaveroideae</taxon>
        <taxon>Macleaya</taxon>
    </lineage>
</organism>
<proteinExistence type="predicted"/>
<protein>
    <submittedName>
        <fullName evidence="1">Uncharacterized protein</fullName>
    </submittedName>
</protein>
<dbReference type="PANTHER" id="PTHR33625:SF3">
    <property type="entry name" value="OS04G0550700 PROTEIN"/>
    <property type="match status" value="1"/>
</dbReference>
<evidence type="ECO:0000313" key="1">
    <source>
        <dbReference type="EMBL" id="OVA02132.1"/>
    </source>
</evidence>
<dbReference type="STRING" id="56857.A0A200PVA3"/>
<dbReference type="PANTHER" id="PTHR33625">
    <property type="entry name" value="OS08G0179900 PROTEIN"/>
    <property type="match status" value="1"/>
</dbReference>
<dbReference type="Proteomes" id="UP000195402">
    <property type="component" value="Unassembled WGS sequence"/>
</dbReference>
<gene>
    <name evidence="1" type="ORF">BVC80_927g7</name>
</gene>
<evidence type="ECO:0000313" key="2">
    <source>
        <dbReference type="Proteomes" id="UP000195402"/>
    </source>
</evidence>
<comment type="caution">
    <text evidence="1">The sequence shown here is derived from an EMBL/GenBank/DDBJ whole genome shotgun (WGS) entry which is preliminary data.</text>
</comment>
<dbReference type="OrthoDB" id="737041at2759"/>
<accession>A0A200PVA3</accession>
<dbReference type="FunCoup" id="A0A200PVA3">
    <property type="interactions" value="1021"/>
</dbReference>
<reference evidence="1 2" key="1">
    <citation type="journal article" date="2017" name="Mol. Plant">
        <title>The Genome of Medicinal Plant Macleaya cordata Provides New Insights into Benzylisoquinoline Alkaloids Metabolism.</title>
        <authorList>
            <person name="Liu X."/>
            <person name="Liu Y."/>
            <person name="Huang P."/>
            <person name="Ma Y."/>
            <person name="Qing Z."/>
            <person name="Tang Q."/>
            <person name="Cao H."/>
            <person name="Cheng P."/>
            <person name="Zheng Y."/>
            <person name="Yuan Z."/>
            <person name="Zhou Y."/>
            <person name="Liu J."/>
            <person name="Tang Z."/>
            <person name="Zhuo Y."/>
            <person name="Zhang Y."/>
            <person name="Yu L."/>
            <person name="Huang J."/>
            <person name="Yang P."/>
            <person name="Peng Q."/>
            <person name="Zhang J."/>
            <person name="Jiang W."/>
            <person name="Zhang Z."/>
            <person name="Lin K."/>
            <person name="Ro D.K."/>
            <person name="Chen X."/>
            <person name="Xiong X."/>
            <person name="Shang Y."/>
            <person name="Huang S."/>
            <person name="Zeng J."/>
        </authorList>
    </citation>
    <scope>NUCLEOTIDE SEQUENCE [LARGE SCALE GENOMIC DNA]</scope>
    <source>
        <strain evidence="2">cv. BLH2017</strain>
        <tissue evidence="1">Root</tissue>
    </source>
</reference>